<feature type="region of interest" description="Disordered" evidence="6">
    <location>
        <begin position="557"/>
        <end position="616"/>
    </location>
</feature>
<keyword evidence="3 7" id="KW-0812">Transmembrane</keyword>
<feature type="transmembrane region" description="Helical" evidence="7">
    <location>
        <begin position="107"/>
        <end position="128"/>
    </location>
</feature>
<dbReference type="RefSeq" id="XP_008088841.1">
    <property type="nucleotide sequence ID" value="XM_008090650.1"/>
</dbReference>
<dbReference type="InterPro" id="IPR036259">
    <property type="entry name" value="MFS_trans_sf"/>
</dbReference>
<dbReference type="PANTHER" id="PTHR23504:SF8">
    <property type="entry name" value="TRANSPORTER, PUTATIVE (AFU_ORTHOLOGUE AFUA_1G03730)-RELATED"/>
    <property type="match status" value="1"/>
</dbReference>
<feature type="transmembrane region" description="Helical" evidence="7">
    <location>
        <begin position="140"/>
        <end position="162"/>
    </location>
</feature>
<keyword evidence="5 7" id="KW-0472">Membrane</keyword>
<reference evidence="9 10" key="1">
    <citation type="journal article" date="2013" name="BMC Genomics">
        <title>Genomics-driven discovery of the pneumocandin biosynthetic gene cluster in the fungus Glarea lozoyensis.</title>
        <authorList>
            <person name="Chen L."/>
            <person name="Yue Q."/>
            <person name="Zhang X."/>
            <person name="Xiang M."/>
            <person name="Wang C."/>
            <person name="Li S."/>
            <person name="Che Y."/>
            <person name="Ortiz-Lopez F.J."/>
            <person name="Bills G.F."/>
            <person name="Liu X."/>
            <person name="An Z."/>
        </authorList>
    </citation>
    <scope>NUCLEOTIDE SEQUENCE [LARGE SCALE GENOMIC DNA]</scope>
    <source>
        <strain evidence="10">ATCC 20868 / MF5171</strain>
    </source>
</reference>
<dbReference type="OMA" id="PWKELQP"/>
<feature type="region of interest" description="Disordered" evidence="6">
    <location>
        <begin position="258"/>
        <end position="287"/>
    </location>
</feature>
<evidence type="ECO:0000256" key="7">
    <source>
        <dbReference type="SAM" id="Phobius"/>
    </source>
</evidence>
<dbReference type="PROSITE" id="PS50850">
    <property type="entry name" value="MFS"/>
    <property type="match status" value="1"/>
</dbReference>
<dbReference type="HOGENOM" id="CLU_001265_54_5_1"/>
<feature type="compositionally biased region" description="Basic and acidic residues" evidence="6">
    <location>
        <begin position="562"/>
        <end position="576"/>
    </location>
</feature>
<keyword evidence="2" id="KW-0813">Transport</keyword>
<dbReference type="KEGG" id="glz:GLAREA_08606"/>
<evidence type="ECO:0000256" key="6">
    <source>
        <dbReference type="SAM" id="MobiDB-lite"/>
    </source>
</evidence>
<name>S3DDM9_GLAL2</name>
<dbReference type="GeneID" id="19467654"/>
<evidence type="ECO:0000259" key="8">
    <source>
        <dbReference type="PROSITE" id="PS50850"/>
    </source>
</evidence>
<feature type="transmembrane region" description="Helical" evidence="7">
    <location>
        <begin position="485"/>
        <end position="504"/>
    </location>
</feature>
<evidence type="ECO:0000256" key="2">
    <source>
        <dbReference type="ARBA" id="ARBA00022448"/>
    </source>
</evidence>
<dbReference type="InterPro" id="IPR020846">
    <property type="entry name" value="MFS_dom"/>
</dbReference>
<feature type="transmembrane region" description="Helical" evidence="7">
    <location>
        <begin position="353"/>
        <end position="372"/>
    </location>
</feature>
<dbReference type="EMBL" id="KE145373">
    <property type="protein sequence ID" value="EPE24753.1"/>
    <property type="molecule type" value="Genomic_DNA"/>
</dbReference>
<feature type="transmembrane region" description="Helical" evidence="7">
    <location>
        <begin position="82"/>
        <end position="101"/>
    </location>
</feature>
<evidence type="ECO:0000256" key="4">
    <source>
        <dbReference type="ARBA" id="ARBA00022989"/>
    </source>
</evidence>
<feature type="transmembrane region" description="Helical" evidence="7">
    <location>
        <begin position="384"/>
        <end position="407"/>
    </location>
</feature>
<dbReference type="Gene3D" id="1.20.1250.20">
    <property type="entry name" value="MFS general substrate transporter like domains"/>
    <property type="match status" value="1"/>
</dbReference>
<feature type="transmembrane region" description="Helical" evidence="7">
    <location>
        <begin position="48"/>
        <end position="70"/>
    </location>
</feature>
<dbReference type="eggNOG" id="KOG2615">
    <property type="taxonomic scope" value="Eukaryota"/>
</dbReference>
<dbReference type="InterPro" id="IPR011701">
    <property type="entry name" value="MFS"/>
</dbReference>
<feature type="transmembrane region" description="Helical" evidence="7">
    <location>
        <begin position="299"/>
        <end position="316"/>
    </location>
</feature>
<keyword evidence="4 7" id="KW-1133">Transmembrane helix</keyword>
<dbReference type="GO" id="GO:0022857">
    <property type="term" value="F:transmembrane transporter activity"/>
    <property type="evidence" value="ECO:0007669"/>
    <property type="project" value="InterPro"/>
</dbReference>
<evidence type="ECO:0000313" key="9">
    <source>
        <dbReference type="EMBL" id="EPE24753.1"/>
    </source>
</evidence>
<comment type="subcellular location">
    <subcellularLocation>
        <location evidence="1">Membrane</location>
        <topology evidence="1">Multi-pass membrane protein</topology>
    </subcellularLocation>
</comment>
<proteinExistence type="predicted"/>
<gene>
    <name evidence="9" type="ORF">GLAREA_08606</name>
</gene>
<feature type="transmembrane region" description="Helical" evidence="7">
    <location>
        <begin position="182"/>
        <end position="206"/>
    </location>
</feature>
<feature type="transmembrane region" description="Helical" evidence="7">
    <location>
        <begin position="413"/>
        <end position="437"/>
    </location>
</feature>
<accession>S3DDM9</accession>
<dbReference type="Proteomes" id="UP000016922">
    <property type="component" value="Unassembled WGS sequence"/>
</dbReference>
<keyword evidence="10" id="KW-1185">Reference proteome</keyword>
<evidence type="ECO:0000256" key="1">
    <source>
        <dbReference type="ARBA" id="ARBA00004141"/>
    </source>
</evidence>
<dbReference type="InterPro" id="IPR001958">
    <property type="entry name" value="Tet-R_TetA/multi-R_MdtG-like"/>
</dbReference>
<dbReference type="AlphaFoldDB" id="S3DDM9"/>
<dbReference type="Pfam" id="PF07690">
    <property type="entry name" value="MFS_1"/>
    <property type="match status" value="1"/>
</dbReference>
<feature type="domain" description="Major facilitator superfamily (MFS) profile" evidence="8">
    <location>
        <begin position="12"/>
        <end position="508"/>
    </location>
</feature>
<protein>
    <submittedName>
        <fullName evidence="9">MFS general substrate transporter</fullName>
    </submittedName>
</protein>
<evidence type="ECO:0000256" key="5">
    <source>
        <dbReference type="ARBA" id="ARBA00023136"/>
    </source>
</evidence>
<dbReference type="OrthoDB" id="10262656at2759"/>
<dbReference type="PRINTS" id="PR01035">
    <property type="entry name" value="TCRTETA"/>
</dbReference>
<evidence type="ECO:0000313" key="10">
    <source>
        <dbReference type="Proteomes" id="UP000016922"/>
    </source>
</evidence>
<feature type="transmembrane region" description="Helical" evidence="7">
    <location>
        <begin position="444"/>
        <end position="465"/>
    </location>
</feature>
<dbReference type="SUPFAM" id="SSF103473">
    <property type="entry name" value="MFS general substrate transporter"/>
    <property type="match status" value="1"/>
</dbReference>
<sequence>MVKKTPKLPAQQLAILAVARFAEPLTLTSIFPYLPEMIESFGVRKKEVAKWAGITSAVFSLSQCTTAIFWGRASDKFGRKSTILTGLTCTLCCTLLFGLSTTLPMAIVARALTGAMNGNVGIIRTMVAEMVPEKELQPRAFSIMPLVWSLGSIFGPSFGGLFANPATNYPGLFGDSKFLIKFPFALPNIIASLFFLAGIMTGLLFLRETLETKRHKRDYGLVLGQKLVTFFKALSGVKSKHKSFSRRSAGFEENASLLRPTSAAGSDSSRAFDEGSRSKGSGKPVESRPALSEVFTRQSVINVAAYTFLALHSVAYDQLLPVFMHHTKQIPDSTNTHLPFKFSGGFGLGSGRIGTIFTLYGVLGGLVQFLIFPPVARKFGVLRCFKACAITYPIVYFLTPYLALIVSSPLQQAAMFGIMIFKCIAGIFAFPCSVILLTNSATSLRILGTLNGVAVSVSAIGRAAGPAMAGPAFTWGLEKGYIITPWWLLAIISIFGAIPIWYLIEMEGFNKTNDSDDEEEDLLDPIDEDGEILEGDEIIDEYEEALDIIDGPSLSRVNSRKRHEESETSHSYKSFETRMSSPLGFREAVGPGGGRRLSNGLAASNLGQGTGGTSFT</sequence>
<dbReference type="GO" id="GO:0016020">
    <property type="term" value="C:membrane"/>
    <property type="evidence" value="ECO:0007669"/>
    <property type="project" value="UniProtKB-SubCell"/>
</dbReference>
<organism evidence="9 10">
    <name type="scientific">Glarea lozoyensis (strain ATCC 20868 / MF5171)</name>
    <dbReference type="NCBI Taxonomy" id="1116229"/>
    <lineage>
        <taxon>Eukaryota</taxon>
        <taxon>Fungi</taxon>
        <taxon>Dikarya</taxon>
        <taxon>Ascomycota</taxon>
        <taxon>Pezizomycotina</taxon>
        <taxon>Leotiomycetes</taxon>
        <taxon>Helotiales</taxon>
        <taxon>Helotiaceae</taxon>
        <taxon>Glarea</taxon>
    </lineage>
</organism>
<evidence type="ECO:0000256" key="3">
    <source>
        <dbReference type="ARBA" id="ARBA00022692"/>
    </source>
</evidence>
<dbReference type="PANTHER" id="PTHR23504">
    <property type="entry name" value="MAJOR FACILITATOR SUPERFAMILY DOMAIN-CONTAINING PROTEIN 10"/>
    <property type="match status" value="1"/>
</dbReference>